<evidence type="ECO:0000313" key="3">
    <source>
        <dbReference type="Proteomes" id="UP000308705"/>
    </source>
</evidence>
<feature type="signal peptide" evidence="1">
    <location>
        <begin position="1"/>
        <end position="23"/>
    </location>
</feature>
<name>A0A4U3LSB4_9ACTN</name>
<dbReference type="AlphaFoldDB" id="A0A4U3LSB4"/>
<comment type="caution">
    <text evidence="2">The sequence shown here is derived from an EMBL/GenBank/DDBJ whole genome shotgun (WGS) entry which is preliminary data.</text>
</comment>
<protein>
    <submittedName>
        <fullName evidence="2">Uncharacterized protein</fullName>
    </submittedName>
</protein>
<dbReference type="OrthoDB" id="3529639at2"/>
<proteinExistence type="predicted"/>
<accession>A0A4U3LSB4</accession>
<keyword evidence="1" id="KW-0732">Signal</keyword>
<dbReference type="Proteomes" id="UP000308705">
    <property type="component" value="Unassembled WGS sequence"/>
</dbReference>
<organism evidence="2 3">
    <name type="scientific">Herbidospora galbida</name>
    <dbReference type="NCBI Taxonomy" id="2575442"/>
    <lineage>
        <taxon>Bacteria</taxon>
        <taxon>Bacillati</taxon>
        <taxon>Actinomycetota</taxon>
        <taxon>Actinomycetes</taxon>
        <taxon>Streptosporangiales</taxon>
        <taxon>Streptosporangiaceae</taxon>
        <taxon>Herbidospora</taxon>
    </lineage>
</organism>
<dbReference type="EMBL" id="SZQA01000072">
    <property type="protein sequence ID" value="TKK78650.1"/>
    <property type="molecule type" value="Genomic_DNA"/>
</dbReference>
<sequence>MRFIKKLLVSGGVAAALITGAVAAPTAASASPYVGDWGPYFSADHKAEAEGKYVLHHEKKKVWYWEKFKKPIKKCWWKHGEKKCKIVGWKWDKKWSWKWEEYTKISVKGELTNHKWWGDKKFKCAWAVFKIEDLDGHTYFKKFKNCDKGSDWIGFSAHDVNTIDVQVSRGSHFSPKGFFGPWSPVYEAV</sequence>
<evidence type="ECO:0000256" key="1">
    <source>
        <dbReference type="SAM" id="SignalP"/>
    </source>
</evidence>
<gene>
    <name evidence="2" type="ORF">FDA94_37565</name>
</gene>
<feature type="chain" id="PRO_5039071754" evidence="1">
    <location>
        <begin position="24"/>
        <end position="189"/>
    </location>
</feature>
<dbReference type="RefSeq" id="WP_137251783.1">
    <property type="nucleotide sequence ID" value="NZ_SZQA01000072.1"/>
</dbReference>
<reference evidence="2 3" key="1">
    <citation type="submission" date="2019-04" db="EMBL/GenBank/DDBJ databases">
        <title>Herbidospora sp. NEAU-GS14.nov., a novel actinomycete isolated from soil.</title>
        <authorList>
            <person name="Han L."/>
        </authorList>
    </citation>
    <scope>NUCLEOTIDE SEQUENCE [LARGE SCALE GENOMIC DNA]</scope>
    <source>
        <strain evidence="2 3">NEAU-GS14</strain>
    </source>
</reference>
<keyword evidence="3" id="KW-1185">Reference proteome</keyword>
<evidence type="ECO:0000313" key="2">
    <source>
        <dbReference type="EMBL" id="TKK78650.1"/>
    </source>
</evidence>